<keyword evidence="2" id="KW-1185">Reference proteome</keyword>
<evidence type="ECO:0000313" key="2">
    <source>
        <dbReference type="Proteomes" id="UP001595526"/>
    </source>
</evidence>
<dbReference type="EMBL" id="JBHRTA010000009">
    <property type="protein sequence ID" value="MFC3196890.1"/>
    <property type="molecule type" value="Genomic_DNA"/>
</dbReference>
<protein>
    <submittedName>
        <fullName evidence="1">DUF6266 family protein</fullName>
    </submittedName>
</protein>
<dbReference type="InterPro" id="IPR046233">
    <property type="entry name" value="DUF6266"/>
</dbReference>
<accession>A0ABV7JFN0</accession>
<reference evidence="2" key="1">
    <citation type="journal article" date="2019" name="Int. J. Syst. Evol. Microbiol.">
        <title>The Global Catalogue of Microorganisms (GCM) 10K type strain sequencing project: providing services to taxonomists for standard genome sequencing and annotation.</title>
        <authorList>
            <consortium name="The Broad Institute Genomics Platform"/>
            <consortium name="The Broad Institute Genome Sequencing Center for Infectious Disease"/>
            <person name="Wu L."/>
            <person name="Ma J."/>
        </authorList>
    </citation>
    <scope>NUCLEOTIDE SEQUENCE [LARGE SCALE GENOMIC DNA]</scope>
    <source>
        <strain evidence="2">KCTC 52416</strain>
    </source>
</reference>
<comment type="caution">
    <text evidence="1">The sequence shown here is derived from an EMBL/GenBank/DDBJ whole genome shotgun (WGS) entry which is preliminary data.</text>
</comment>
<name>A0ABV7JFN0_9SPHI</name>
<sequence>MGIIEQGVNGPFKGKAGSVVGSSWKRIHYIKGLRKDKGRKRPPTPDQAIQREKFVMLNRFFSSLRKVINIGFVQFTGKSTAVNAALRYNYDQAFLDEGGNLLLNYSALKLSHGSLVTAGTEKAVFEGSNAIRVTWNTKTYGMGGEMDDTAHAVAYIPEIDYAAGNVKSEVRQHGSAIINFHEPIDRMTVHVWLFFSDRQSKRVSKTVYIPLNEAGPDSNTKT</sequence>
<dbReference type="Pfam" id="PF19781">
    <property type="entry name" value="DUF6266"/>
    <property type="match status" value="1"/>
</dbReference>
<gene>
    <name evidence="1" type="ORF">ACFOET_04610</name>
</gene>
<dbReference type="Proteomes" id="UP001595526">
    <property type="component" value="Unassembled WGS sequence"/>
</dbReference>
<proteinExistence type="predicted"/>
<dbReference type="RefSeq" id="WP_379020046.1">
    <property type="nucleotide sequence ID" value="NZ_JBHRTA010000009.1"/>
</dbReference>
<evidence type="ECO:0000313" key="1">
    <source>
        <dbReference type="EMBL" id="MFC3196890.1"/>
    </source>
</evidence>
<organism evidence="1 2">
    <name type="scientific">Parapedobacter deserti</name>
    <dbReference type="NCBI Taxonomy" id="1912957"/>
    <lineage>
        <taxon>Bacteria</taxon>
        <taxon>Pseudomonadati</taxon>
        <taxon>Bacteroidota</taxon>
        <taxon>Sphingobacteriia</taxon>
        <taxon>Sphingobacteriales</taxon>
        <taxon>Sphingobacteriaceae</taxon>
        <taxon>Parapedobacter</taxon>
    </lineage>
</organism>